<dbReference type="Proteomes" id="UP000662973">
    <property type="component" value="Chromosome"/>
</dbReference>
<feature type="region of interest" description="Disordered" evidence="1">
    <location>
        <begin position="1"/>
        <end position="47"/>
    </location>
</feature>
<dbReference type="AlphaFoldDB" id="A0A897N9X0"/>
<accession>A0A897N9X0</accession>
<name>A0A897N9X0_9EURY</name>
<evidence type="ECO:0000256" key="1">
    <source>
        <dbReference type="SAM" id="MobiDB-lite"/>
    </source>
</evidence>
<sequence length="47" mass="5305">MQSIRKGRTTVTMTRFEHDSRSPGTIERSEVARPDVSESPNRQTGQS</sequence>
<evidence type="ECO:0000313" key="3">
    <source>
        <dbReference type="Proteomes" id="UP000662973"/>
    </source>
</evidence>
<reference evidence="2 3" key="1">
    <citation type="submission" date="2020-11" db="EMBL/GenBank/DDBJ databases">
        <title>Carbohydrate-dependent, anaerobic sulfur respiration: A novel catabolism in halophilic archaea.</title>
        <authorList>
            <person name="Sorokin D.Y."/>
            <person name="Messina E."/>
            <person name="Smedile F."/>
            <person name="La Cono V."/>
            <person name="Hallsworth J.E."/>
            <person name="Yakimov M.M."/>
        </authorList>
    </citation>
    <scope>NUCLEOTIDE SEQUENCE [LARGE SCALE GENOMIC DNA]</scope>
    <source>
        <strain evidence="2 3">HSR12-2</strain>
    </source>
</reference>
<proteinExistence type="predicted"/>
<feature type="compositionally biased region" description="Basic and acidic residues" evidence="1">
    <location>
        <begin position="15"/>
        <end position="36"/>
    </location>
</feature>
<protein>
    <submittedName>
        <fullName evidence="2">Uncharacterized protein</fullName>
    </submittedName>
</protein>
<organism evidence="2 3">
    <name type="scientific">Halapricum desulfuricans</name>
    <dbReference type="NCBI Taxonomy" id="2841257"/>
    <lineage>
        <taxon>Archaea</taxon>
        <taxon>Methanobacteriati</taxon>
        <taxon>Methanobacteriota</taxon>
        <taxon>Stenosarchaea group</taxon>
        <taxon>Halobacteria</taxon>
        <taxon>Halobacteriales</taxon>
        <taxon>Haloarculaceae</taxon>
        <taxon>Halapricum</taxon>
    </lineage>
</organism>
<dbReference type="KEGG" id="hds:HSR122_0399"/>
<dbReference type="EMBL" id="CP064788">
    <property type="protein sequence ID" value="QSG07809.1"/>
    <property type="molecule type" value="Genomic_DNA"/>
</dbReference>
<gene>
    <name evidence="2" type="ORF">HSR122_0399</name>
</gene>
<feature type="compositionally biased region" description="Polar residues" evidence="1">
    <location>
        <begin position="38"/>
        <end position="47"/>
    </location>
</feature>
<keyword evidence="3" id="KW-1185">Reference proteome</keyword>
<evidence type="ECO:0000313" key="2">
    <source>
        <dbReference type="EMBL" id="QSG07809.1"/>
    </source>
</evidence>